<keyword evidence="5" id="KW-1185">Reference proteome</keyword>
<accession>A0A7M7GK49</accession>
<evidence type="ECO:0000256" key="2">
    <source>
        <dbReference type="SAM" id="Coils"/>
    </source>
</evidence>
<organism evidence="4 5">
    <name type="scientific">Strongylocentrotus purpuratus</name>
    <name type="common">Purple sea urchin</name>
    <dbReference type="NCBI Taxonomy" id="7668"/>
    <lineage>
        <taxon>Eukaryota</taxon>
        <taxon>Metazoa</taxon>
        <taxon>Echinodermata</taxon>
        <taxon>Eleutherozoa</taxon>
        <taxon>Echinozoa</taxon>
        <taxon>Echinoidea</taxon>
        <taxon>Euechinoidea</taxon>
        <taxon>Echinacea</taxon>
        <taxon>Camarodonta</taxon>
        <taxon>Echinidea</taxon>
        <taxon>Strongylocentrotidae</taxon>
        <taxon>Strongylocentrotus</taxon>
    </lineage>
</organism>
<feature type="coiled-coil region" evidence="2">
    <location>
        <begin position="183"/>
        <end position="330"/>
    </location>
</feature>
<dbReference type="KEGG" id="spu:100888157"/>
<feature type="region of interest" description="Disordered" evidence="3">
    <location>
        <begin position="886"/>
        <end position="910"/>
    </location>
</feature>
<dbReference type="EnsemblMetazoa" id="XM_030978262">
    <property type="protein sequence ID" value="XP_030834122"/>
    <property type="gene ID" value="LOC100888157"/>
</dbReference>
<dbReference type="Proteomes" id="UP000007110">
    <property type="component" value="Unassembled WGS sequence"/>
</dbReference>
<dbReference type="GeneID" id="100888157"/>
<dbReference type="GO" id="GO:0000175">
    <property type="term" value="F:3'-5'-RNA exonuclease activity"/>
    <property type="evidence" value="ECO:0007669"/>
    <property type="project" value="InterPro"/>
</dbReference>
<dbReference type="EnsemblMetazoa" id="XM_011673240">
    <property type="protein sequence ID" value="XP_011671542"/>
    <property type="gene ID" value="LOC100888157"/>
</dbReference>
<reference evidence="5" key="1">
    <citation type="submission" date="2015-02" db="EMBL/GenBank/DDBJ databases">
        <title>Genome sequencing for Strongylocentrotus purpuratus.</title>
        <authorList>
            <person name="Murali S."/>
            <person name="Liu Y."/>
            <person name="Vee V."/>
            <person name="English A."/>
            <person name="Wang M."/>
            <person name="Skinner E."/>
            <person name="Han Y."/>
            <person name="Muzny D.M."/>
            <person name="Worley K.C."/>
            <person name="Gibbs R.A."/>
        </authorList>
    </citation>
    <scope>NUCLEOTIDE SEQUENCE</scope>
</reference>
<dbReference type="OMA" id="CEEMIIN"/>
<dbReference type="AlphaFoldDB" id="A0A7M7GK49"/>
<dbReference type="InterPro" id="IPR022894">
    <property type="entry name" value="Oligoribonuclease"/>
</dbReference>
<dbReference type="EnsemblMetazoa" id="XM_030978263">
    <property type="protein sequence ID" value="XP_030834123"/>
    <property type="gene ID" value="LOC100888157"/>
</dbReference>
<name>A0A7M7GK49_STRPU</name>
<keyword evidence="2" id="KW-0175">Coiled coil</keyword>
<dbReference type="InParanoid" id="A0A7M7GK49"/>
<reference evidence="4" key="2">
    <citation type="submission" date="2021-01" db="UniProtKB">
        <authorList>
            <consortium name="EnsemblMetazoa"/>
        </authorList>
    </citation>
    <scope>IDENTIFICATION</scope>
</reference>
<feature type="compositionally biased region" description="Basic and acidic residues" evidence="3">
    <location>
        <begin position="896"/>
        <end position="908"/>
    </location>
</feature>
<dbReference type="EnsemblMetazoa" id="XM_003728967">
    <property type="protein sequence ID" value="XP_003729015"/>
    <property type="gene ID" value="LOC100888157"/>
</dbReference>
<evidence type="ECO:0000256" key="1">
    <source>
        <dbReference type="ARBA" id="ARBA00022722"/>
    </source>
</evidence>
<dbReference type="PANTHER" id="PTHR11046:SF29">
    <property type="match status" value="1"/>
</dbReference>
<dbReference type="RefSeq" id="XP_030834123.1">
    <property type="nucleotide sequence ID" value="XM_030978263.1"/>
</dbReference>
<dbReference type="RefSeq" id="XP_011671542.2">
    <property type="nucleotide sequence ID" value="XM_011673240.2"/>
</dbReference>
<evidence type="ECO:0000313" key="4">
    <source>
        <dbReference type="EnsemblMetazoa" id="XP_003729015"/>
    </source>
</evidence>
<dbReference type="RefSeq" id="XP_003729015.2">
    <property type="nucleotide sequence ID" value="XM_003728967.3"/>
</dbReference>
<dbReference type="RefSeq" id="XP_030834122.1">
    <property type="nucleotide sequence ID" value="XM_030978262.1"/>
</dbReference>
<feature type="coiled-coil region" evidence="2">
    <location>
        <begin position="123"/>
        <end position="157"/>
    </location>
</feature>
<keyword evidence="1" id="KW-0540">Nuclease</keyword>
<dbReference type="OrthoDB" id="10067847at2759"/>
<keyword evidence="1" id="KW-0378">Hydrolase</keyword>
<sequence>MSGDGGEISLGPFADAVGVTHGDLTNPVAGRLTTIKCGLVFEIIDNIPTHNAQETADLLLRLAHPDSIIHTSKPLSLRLKIAKAVRERAKLRKNKKAALPNFFNTEFVPPVAPPLQIPAKRTYEELHVENNEIKQKLAQLEEEQKKVETEYPDVVRESNRLQQELADVVIKHRNTLTTHAKDINKLMKEKAKLQSAYELKSNKLDEVNMKVDTLKGKSQAKSEKINSLKKQVKRDSECKGKKVKKIHDLEQNKKEMEQQVAQKDECIERTKELMEEAKSERRAALKDLSQIKRRAKESQCNLIATNEAKIKELKNTIEQNDVHVRELEQLNVLLEGDVIHTFEGGRFINEMRETIMVLLTECNVSMPKVGNVITTVCKNLLGKLPDKLPSHGTLHRILNEAKFVAQTQIMEYMEEGGDPSNLQGNTLHSDATTKFHRHYQGFQVTLPDKEQISIGLVEVGAGDAETYLDAFKRAISDIAEAVCSDQSTEQEKKIAALVTSVKNTMGDQGPTNPQFNKYVQSFREELLPHVVSNWDSLSTAAQKEIGDMGNYFCKMHLFVNFATEADKVLKINEADVIAAGKNQFAFGTESGAARLIRTSAKALTQRGCDMSGMAANWMTYLEEQNIKNHLISYRANRFNVLFYSAAATYYHRRHIFDFISTLPDPNNLLKAVQYDVQQTIYLAQIRALGIIDKVITGPFWRLVERTDNILQLNNPLAIMQNKLKSWANDASPILNKEVLFENIEIHKDVMYEALFAESEDTDFTTYTQVALEMVLTGMLLILERQAKDQLEGGKFFAPSANLLKSAQNVPTTNNVSERDFAVLDVLVRLKPAASCHSFETYILWLHNKPSAWLDQMTKEEKNKLLDMARCRYTSIRQQYLRKKDKLKQQHRQALHAKQEKKEKQEQRSRVTKVAATEGVFAYGGVWTLDSYEDKISELQPAKRKAAIYAQLKYHKRVLDSKGNPQLFQKSTHGTEHSEGTLTDNLKTLLELNNITAADVEGARDQTNLQYHTNEKITTNVRSSKSERMKKISEQRNQIKAKQQQTLLPELLLDPASLVGKKCKQKCREEDGSVEWFTGSVTAISRFKQNVISTEFDMVYDDFPEDTWTFPLLMDLKKGDLIIL</sequence>
<proteinExistence type="predicted"/>
<dbReference type="PANTHER" id="PTHR11046">
    <property type="entry name" value="OLIGORIBONUCLEASE, MITOCHONDRIAL"/>
    <property type="match status" value="1"/>
</dbReference>
<evidence type="ECO:0000313" key="5">
    <source>
        <dbReference type="Proteomes" id="UP000007110"/>
    </source>
</evidence>
<protein>
    <submittedName>
        <fullName evidence="4">Uncharacterized protein</fullName>
    </submittedName>
</protein>
<evidence type="ECO:0000256" key="3">
    <source>
        <dbReference type="SAM" id="MobiDB-lite"/>
    </source>
</evidence>